<feature type="region of interest" description="Disordered" evidence="1">
    <location>
        <begin position="1"/>
        <end position="21"/>
    </location>
</feature>
<evidence type="ECO:0000313" key="2">
    <source>
        <dbReference type="EMBL" id="SMO82485.1"/>
    </source>
</evidence>
<feature type="compositionally biased region" description="Polar residues" evidence="1">
    <location>
        <begin position="11"/>
        <end position="20"/>
    </location>
</feature>
<gene>
    <name evidence="2" type="ORF">SAMN06265218_1164</name>
</gene>
<evidence type="ECO:0000256" key="1">
    <source>
        <dbReference type="SAM" id="MobiDB-lite"/>
    </source>
</evidence>
<protein>
    <submittedName>
        <fullName evidence="2">Uncharacterized protein</fullName>
    </submittedName>
</protein>
<dbReference type="OrthoDB" id="1523949at2"/>
<proteinExistence type="predicted"/>
<dbReference type="RefSeq" id="WP_142715501.1">
    <property type="nucleotide sequence ID" value="NZ_FXTH01000016.1"/>
</dbReference>
<sequence length="93" mass="10572">MMHAEPHHDTNASTYHTGQSHHSDLAFSATCSKEQRTTRFDQDRTLKVLDGILYSKVEHLPQSRVFHLVSYAPPLIEDAITASLTTVVRILYH</sequence>
<organism evidence="2 3">
    <name type="scientific">Fodinibius sediminis</name>
    <dbReference type="NCBI Taxonomy" id="1214077"/>
    <lineage>
        <taxon>Bacteria</taxon>
        <taxon>Pseudomonadati</taxon>
        <taxon>Balneolota</taxon>
        <taxon>Balneolia</taxon>
        <taxon>Balneolales</taxon>
        <taxon>Balneolaceae</taxon>
        <taxon>Fodinibius</taxon>
    </lineage>
</organism>
<reference evidence="2 3" key="1">
    <citation type="submission" date="2017-05" db="EMBL/GenBank/DDBJ databases">
        <authorList>
            <person name="Varghese N."/>
            <person name="Submissions S."/>
        </authorList>
    </citation>
    <scope>NUCLEOTIDE SEQUENCE [LARGE SCALE GENOMIC DNA]</scope>
    <source>
        <strain evidence="2 3">DSM 21194</strain>
    </source>
</reference>
<dbReference type="EMBL" id="FXTH01000016">
    <property type="protein sequence ID" value="SMO82485.1"/>
    <property type="molecule type" value="Genomic_DNA"/>
</dbReference>
<feature type="compositionally biased region" description="Basic and acidic residues" evidence="1">
    <location>
        <begin position="1"/>
        <end position="10"/>
    </location>
</feature>
<accession>A0A521EF29</accession>
<dbReference type="AlphaFoldDB" id="A0A521EF29"/>
<dbReference type="Proteomes" id="UP000317593">
    <property type="component" value="Unassembled WGS sequence"/>
</dbReference>
<keyword evidence="3" id="KW-1185">Reference proteome</keyword>
<name>A0A521EF29_9BACT</name>
<evidence type="ECO:0000313" key="3">
    <source>
        <dbReference type="Proteomes" id="UP000317593"/>
    </source>
</evidence>